<accession>A0ACB7VQ83</accession>
<evidence type="ECO:0000313" key="1">
    <source>
        <dbReference type="EMBL" id="KAH7676781.1"/>
    </source>
</evidence>
<keyword evidence="2" id="KW-1185">Reference proteome</keyword>
<name>A0ACB7VQ83_DIOAL</name>
<comment type="caution">
    <text evidence="1">The sequence shown here is derived from an EMBL/GenBank/DDBJ whole genome shotgun (WGS) entry which is preliminary data.</text>
</comment>
<dbReference type="Proteomes" id="UP000827976">
    <property type="component" value="Chromosome 7"/>
</dbReference>
<evidence type="ECO:0000313" key="2">
    <source>
        <dbReference type="Proteomes" id="UP000827976"/>
    </source>
</evidence>
<dbReference type="EMBL" id="CM037017">
    <property type="protein sequence ID" value="KAH7676781.1"/>
    <property type="molecule type" value="Genomic_DNA"/>
</dbReference>
<organism evidence="1 2">
    <name type="scientific">Dioscorea alata</name>
    <name type="common">Purple yam</name>
    <dbReference type="NCBI Taxonomy" id="55571"/>
    <lineage>
        <taxon>Eukaryota</taxon>
        <taxon>Viridiplantae</taxon>
        <taxon>Streptophyta</taxon>
        <taxon>Embryophyta</taxon>
        <taxon>Tracheophyta</taxon>
        <taxon>Spermatophyta</taxon>
        <taxon>Magnoliopsida</taxon>
        <taxon>Liliopsida</taxon>
        <taxon>Dioscoreales</taxon>
        <taxon>Dioscoreaceae</taxon>
        <taxon>Dioscorea</taxon>
    </lineage>
</organism>
<proteinExistence type="predicted"/>
<gene>
    <name evidence="1" type="ORF">IHE45_07G039300</name>
</gene>
<reference evidence="2" key="1">
    <citation type="journal article" date="2022" name="Nat. Commun.">
        <title>Chromosome evolution and the genetic basis of agronomically important traits in greater yam.</title>
        <authorList>
            <person name="Bredeson J.V."/>
            <person name="Lyons J.B."/>
            <person name="Oniyinde I.O."/>
            <person name="Okereke N.R."/>
            <person name="Kolade O."/>
            <person name="Nnabue I."/>
            <person name="Nwadili C.O."/>
            <person name="Hribova E."/>
            <person name="Parker M."/>
            <person name="Nwogha J."/>
            <person name="Shu S."/>
            <person name="Carlson J."/>
            <person name="Kariba R."/>
            <person name="Muthemba S."/>
            <person name="Knop K."/>
            <person name="Barton G.J."/>
            <person name="Sherwood A.V."/>
            <person name="Lopez-Montes A."/>
            <person name="Asiedu R."/>
            <person name="Jamnadass R."/>
            <person name="Muchugi A."/>
            <person name="Goodstein D."/>
            <person name="Egesi C.N."/>
            <person name="Featherston J."/>
            <person name="Asfaw A."/>
            <person name="Simpson G.G."/>
            <person name="Dolezel J."/>
            <person name="Hendre P.S."/>
            <person name="Van Deynze A."/>
            <person name="Kumar P.L."/>
            <person name="Obidiegwu J.E."/>
            <person name="Bhattacharjee R."/>
            <person name="Rokhsar D.S."/>
        </authorList>
    </citation>
    <scope>NUCLEOTIDE SEQUENCE [LARGE SCALE GENOMIC DNA]</scope>
    <source>
        <strain evidence="2">cv. TDa95/00328</strain>
    </source>
</reference>
<sequence>MDSSQTSINYDKMNYGCKHYKRFCQIRAPCCNKIFDCHHCHNESTSDGHELSRQDVQTVICLMCETEQPVVQKCTNCGVCMGDYFCEKCKFHDDDIAKRKQYHCDRCGICRLGGIWNFFHCKECDACYPLSLYGKHPHVKDSMRQNCPICQEDMFYSSEESTIMNCGHTIHSECLLEMKRNKIFKCPICKSAIDMSDM</sequence>
<protein>
    <submittedName>
        <fullName evidence="1">Zinc finger RING/FYVE/PHD-type protein</fullName>
    </submittedName>
</protein>